<dbReference type="AlphaFoldDB" id="A0A9W4DTZ7"/>
<organism evidence="2 3">
    <name type="scientific">Actinacidiphila cocklensis</name>
    <dbReference type="NCBI Taxonomy" id="887465"/>
    <lineage>
        <taxon>Bacteria</taxon>
        <taxon>Bacillati</taxon>
        <taxon>Actinomycetota</taxon>
        <taxon>Actinomycetes</taxon>
        <taxon>Kitasatosporales</taxon>
        <taxon>Streptomycetaceae</taxon>
        <taxon>Actinacidiphila</taxon>
    </lineage>
</organism>
<dbReference type="GO" id="GO:0016829">
    <property type="term" value="F:lyase activity"/>
    <property type="evidence" value="ECO:0007669"/>
    <property type="project" value="UniProtKB-KW"/>
</dbReference>
<gene>
    <name evidence="2" type="ORF">SCOCK_40058</name>
</gene>
<accession>A0A9W4DTZ7</accession>
<proteinExistence type="predicted"/>
<reference evidence="2" key="1">
    <citation type="submission" date="2021-05" db="EMBL/GenBank/DDBJ databases">
        <authorList>
            <person name="Arsene-Ploetze F."/>
        </authorList>
    </citation>
    <scope>NUCLEOTIDE SEQUENCE</scope>
    <source>
        <strain evidence="2">DSM 42138</strain>
    </source>
</reference>
<sequence length="129" mass="12255">MAAADHVPTQLPSLAGADAVSGSAADGSAGGDAVAGAVTGAAAAADNGKTAASTNSTNSVAYLRMDTTSELVSFPVLSVCGKPVGRHASSNGNVVNASDGPKVAGRGRAAKESGADERGFISGPWAGAG</sequence>
<evidence type="ECO:0000256" key="1">
    <source>
        <dbReference type="SAM" id="MobiDB-lite"/>
    </source>
</evidence>
<feature type="region of interest" description="Disordered" evidence="1">
    <location>
        <begin position="88"/>
        <end position="129"/>
    </location>
</feature>
<dbReference type="EC" id="4.2.1.-" evidence="2"/>
<evidence type="ECO:0000313" key="2">
    <source>
        <dbReference type="EMBL" id="CAG6396138.1"/>
    </source>
</evidence>
<dbReference type="EMBL" id="CAJSLV010000070">
    <property type="protein sequence ID" value="CAG6396138.1"/>
    <property type="molecule type" value="Genomic_DNA"/>
</dbReference>
<protein>
    <submittedName>
        <fullName evidence="2">2-keto-4-pentenoate hydratase</fullName>
        <ecNumber evidence="2">4.2.1.-</ecNumber>
    </submittedName>
</protein>
<dbReference type="Proteomes" id="UP001152519">
    <property type="component" value="Unassembled WGS sequence"/>
</dbReference>
<name>A0A9W4DTZ7_9ACTN</name>
<evidence type="ECO:0000313" key="3">
    <source>
        <dbReference type="Proteomes" id="UP001152519"/>
    </source>
</evidence>
<feature type="compositionally biased region" description="Basic and acidic residues" evidence="1">
    <location>
        <begin position="109"/>
        <end position="119"/>
    </location>
</feature>
<keyword evidence="3" id="KW-1185">Reference proteome</keyword>
<keyword evidence="2" id="KW-0456">Lyase</keyword>
<comment type="caution">
    <text evidence="2">The sequence shown here is derived from an EMBL/GenBank/DDBJ whole genome shotgun (WGS) entry which is preliminary data.</text>
</comment>